<evidence type="ECO:0000313" key="8">
    <source>
        <dbReference type="Proteomes" id="UP000540698"/>
    </source>
</evidence>
<dbReference type="PANTHER" id="PTHR43712">
    <property type="entry name" value="PUTATIVE (AFU_ORTHOLOGUE AFUA_4G14580)-RELATED"/>
    <property type="match status" value="1"/>
</dbReference>
<dbReference type="Gene3D" id="1.10.287.1350">
    <property type="match status" value="1"/>
</dbReference>
<proteinExistence type="predicted"/>
<dbReference type="AlphaFoldDB" id="A0A7X6LA87"/>
<evidence type="ECO:0000256" key="1">
    <source>
        <dbReference type="ARBA" id="ARBA00022603"/>
    </source>
</evidence>
<dbReference type="PROSITE" id="PS51683">
    <property type="entry name" value="SAM_OMT_II"/>
    <property type="match status" value="1"/>
</dbReference>
<dbReference type="Pfam" id="PF08100">
    <property type="entry name" value="Dimerisation"/>
    <property type="match status" value="1"/>
</dbReference>
<evidence type="ECO:0000256" key="2">
    <source>
        <dbReference type="ARBA" id="ARBA00022679"/>
    </source>
</evidence>
<evidence type="ECO:0000259" key="5">
    <source>
        <dbReference type="Pfam" id="PF00891"/>
    </source>
</evidence>
<dbReference type="InterPro" id="IPR029063">
    <property type="entry name" value="SAM-dependent_MTases_sf"/>
</dbReference>
<dbReference type="PIRSF" id="PIRSF005739">
    <property type="entry name" value="O-mtase"/>
    <property type="match status" value="1"/>
</dbReference>
<dbReference type="Pfam" id="PF00891">
    <property type="entry name" value="Methyltransf_2"/>
    <property type="match status" value="1"/>
</dbReference>
<gene>
    <name evidence="7" type="ORF">HGB38_31720</name>
</gene>
<accession>A0A7X6LA87</accession>
<feature type="domain" description="O-methyltransferase dimerisation" evidence="6">
    <location>
        <begin position="40"/>
        <end position="114"/>
    </location>
</feature>
<dbReference type="GO" id="GO:0032259">
    <property type="term" value="P:methylation"/>
    <property type="evidence" value="ECO:0007669"/>
    <property type="project" value="UniProtKB-KW"/>
</dbReference>
<dbReference type="InterPro" id="IPR001077">
    <property type="entry name" value="COMT_C"/>
</dbReference>
<dbReference type="InterPro" id="IPR012967">
    <property type="entry name" value="COMT_dimerisation"/>
</dbReference>
<dbReference type="SUPFAM" id="SSF46785">
    <property type="entry name" value="Winged helix' DNA-binding domain"/>
    <property type="match status" value="1"/>
</dbReference>
<evidence type="ECO:0000256" key="3">
    <source>
        <dbReference type="ARBA" id="ARBA00022691"/>
    </source>
</evidence>
<feature type="active site" description="Proton acceptor" evidence="4">
    <location>
        <position position="274"/>
    </location>
</feature>
<keyword evidence="1 7" id="KW-0489">Methyltransferase</keyword>
<dbReference type="CDD" id="cd02440">
    <property type="entry name" value="AdoMet_MTases"/>
    <property type="match status" value="1"/>
</dbReference>
<sequence>MASDRPRIPPLPLVRAVESVRGALALAFRKLVPGHVALMEMIAAGWITQAIHAAAVLGVADELAAGPRSGAELAAAVGADEGALRRLLRLLISHGIFTQRRDGRYALTPMARALRRDADVSLRDAVLFFGSPGHRNHWSHLVDAVRTGEPVGEKLDGMPFFDYVQHDRELGELFDRAMTSIGSLAMEPLFAAYDFGRFETLVDVGGGEGTLLTEILRRAPRSRGILFDLPEVVADAPARLAELGLADRCAVQSGSFFDSVPEGGDAYLLKHILHDWADADAGRILRTLRAAMDPDARLLIVELVVPEHTAPHPSKYIDLEMLVNAGGRERTEAEYREFLARHGFTLTRRVPTASPDNVLEARPS</sequence>
<dbReference type="GO" id="GO:0008171">
    <property type="term" value="F:O-methyltransferase activity"/>
    <property type="evidence" value="ECO:0007669"/>
    <property type="project" value="InterPro"/>
</dbReference>
<name>A0A7X6LA87_9NOCA</name>
<dbReference type="Gene3D" id="1.10.10.10">
    <property type="entry name" value="Winged helix-like DNA-binding domain superfamily/Winged helix DNA-binding domain"/>
    <property type="match status" value="1"/>
</dbReference>
<dbReference type="InterPro" id="IPR036390">
    <property type="entry name" value="WH_DNA-bd_sf"/>
</dbReference>
<protein>
    <submittedName>
        <fullName evidence="7">Hydroxyneurosporene methyltransferase</fullName>
    </submittedName>
</protein>
<dbReference type="Proteomes" id="UP000540698">
    <property type="component" value="Unassembled WGS sequence"/>
</dbReference>
<comment type="caution">
    <text evidence="7">The sequence shown here is derived from an EMBL/GenBank/DDBJ whole genome shotgun (WGS) entry which is preliminary data.</text>
</comment>
<evidence type="ECO:0000259" key="6">
    <source>
        <dbReference type="Pfam" id="PF08100"/>
    </source>
</evidence>
<dbReference type="Gene3D" id="3.40.50.150">
    <property type="entry name" value="Vaccinia Virus protein VP39"/>
    <property type="match status" value="1"/>
</dbReference>
<evidence type="ECO:0000313" key="7">
    <source>
        <dbReference type="EMBL" id="NKY30747.1"/>
    </source>
</evidence>
<reference evidence="7 8" key="1">
    <citation type="submission" date="2020-04" db="EMBL/GenBank/DDBJ databases">
        <title>MicrobeNet Type strains.</title>
        <authorList>
            <person name="Nicholson A.C."/>
        </authorList>
    </citation>
    <scope>NUCLEOTIDE SEQUENCE [LARGE SCALE GENOMIC DNA]</scope>
    <source>
        <strain evidence="7 8">DSM 44956</strain>
    </source>
</reference>
<dbReference type="InterPro" id="IPR016461">
    <property type="entry name" value="COMT-like"/>
</dbReference>
<dbReference type="SUPFAM" id="SSF53335">
    <property type="entry name" value="S-adenosyl-L-methionine-dependent methyltransferases"/>
    <property type="match status" value="1"/>
</dbReference>
<dbReference type="InterPro" id="IPR036388">
    <property type="entry name" value="WH-like_DNA-bd_sf"/>
</dbReference>
<keyword evidence="3" id="KW-0949">S-adenosyl-L-methionine</keyword>
<dbReference type="EMBL" id="JAAXOS010000020">
    <property type="protein sequence ID" value="NKY30747.1"/>
    <property type="molecule type" value="Genomic_DNA"/>
</dbReference>
<evidence type="ECO:0000256" key="4">
    <source>
        <dbReference type="PIRSR" id="PIRSR005739-1"/>
    </source>
</evidence>
<keyword evidence="2 7" id="KW-0808">Transferase</keyword>
<dbReference type="RefSeq" id="WP_062977489.1">
    <property type="nucleotide sequence ID" value="NZ_JAAXOS010000020.1"/>
</dbReference>
<feature type="domain" description="O-methyltransferase C-terminal" evidence="5">
    <location>
        <begin position="138"/>
        <end position="344"/>
    </location>
</feature>
<keyword evidence="8" id="KW-1185">Reference proteome</keyword>
<organism evidence="7 8">
    <name type="scientific">Nocardia gamkensis</name>
    <dbReference type="NCBI Taxonomy" id="352869"/>
    <lineage>
        <taxon>Bacteria</taxon>
        <taxon>Bacillati</taxon>
        <taxon>Actinomycetota</taxon>
        <taxon>Actinomycetes</taxon>
        <taxon>Mycobacteriales</taxon>
        <taxon>Nocardiaceae</taxon>
        <taxon>Nocardia</taxon>
    </lineage>
</organism>
<dbReference type="PANTHER" id="PTHR43712:SF2">
    <property type="entry name" value="O-METHYLTRANSFERASE CICE"/>
    <property type="match status" value="1"/>
</dbReference>
<dbReference type="GO" id="GO:0046983">
    <property type="term" value="F:protein dimerization activity"/>
    <property type="evidence" value="ECO:0007669"/>
    <property type="project" value="InterPro"/>
</dbReference>